<dbReference type="InterPro" id="IPR036855">
    <property type="entry name" value="Znf_CCCH_sf"/>
</dbReference>
<keyword evidence="6" id="KW-0175">Coiled coil</keyword>
<dbReference type="EMBL" id="JAHQIW010000304">
    <property type="protein sequence ID" value="KAJ1347369.1"/>
    <property type="molecule type" value="Genomic_DNA"/>
</dbReference>
<feature type="coiled-coil region" evidence="6">
    <location>
        <begin position="260"/>
        <end position="331"/>
    </location>
</feature>
<proteinExistence type="inferred from homology"/>
<evidence type="ECO:0000256" key="1">
    <source>
        <dbReference type="ARBA" id="ARBA00010043"/>
    </source>
</evidence>
<sequence length="448" mass="51729">MLLLTNLWRNSVSKRLNNDDLIPTVSRDRTRSEADVRRAEVRDALGHARDPWTMPPKQQPSKKAEQKRKEKIIEDKTFGLKNKKGAQNQKYVQQIQNQIRNNNARAEQAKAAEAKKKKELDDLRDLNKLLKPVEQKVQRDVDPKSVLCAFFKQGMCHKGAKCKFSHDLAVEQKTQKKNIYVDSRDLKEEDDNMENWDNDKLNDVVNKKHGEANKRMNQTTIVCKYFIQAVEQSKYGWFWECPNGGEKCQYRHCLPEGYVLKKDKKRLEEQDKENQISLEELIEKERAELSSKNLTKITLQSFVAWKKRKLREKKQKEAEEEKAKKDKIKAGKALGMSGRDLFTFNADACVDDEDAEDIEYTKEAADPDEKVVEIDSNFFKFEGMDDNFYNDETPAAACVDSKAFDSANGAESIVINEELFDVDDELEGLTLDEDEPEASMANHRSPVH</sequence>
<keyword evidence="2 5" id="KW-0479">Metal-binding</keyword>
<dbReference type="Proteomes" id="UP001196413">
    <property type="component" value="Unassembled WGS sequence"/>
</dbReference>
<evidence type="ECO:0000259" key="8">
    <source>
        <dbReference type="PROSITE" id="PS50103"/>
    </source>
</evidence>
<keyword evidence="3 5" id="KW-0863">Zinc-finger</keyword>
<dbReference type="InterPro" id="IPR032378">
    <property type="entry name" value="ZC3H15/TMA46_C"/>
</dbReference>
<dbReference type="AlphaFoldDB" id="A0AAD5MNJ3"/>
<feature type="compositionally biased region" description="Acidic residues" evidence="7">
    <location>
        <begin position="426"/>
        <end position="437"/>
    </location>
</feature>
<feature type="zinc finger region" description="C3H1-type" evidence="5">
    <location>
        <begin position="217"/>
        <end position="255"/>
    </location>
</feature>
<name>A0AAD5MNJ3_PARTN</name>
<protein>
    <recommendedName>
        <fullName evidence="8">C3H1-type domain-containing protein</fullName>
    </recommendedName>
</protein>
<dbReference type="InterPro" id="IPR000571">
    <property type="entry name" value="Znf_CCCH"/>
</dbReference>
<evidence type="ECO:0000256" key="3">
    <source>
        <dbReference type="ARBA" id="ARBA00022771"/>
    </source>
</evidence>
<dbReference type="GO" id="GO:0002181">
    <property type="term" value="P:cytoplasmic translation"/>
    <property type="evidence" value="ECO:0007669"/>
    <property type="project" value="TreeGrafter"/>
</dbReference>
<evidence type="ECO:0000256" key="4">
    <source>
        <dbReference type="ARBA" id="ARBA00022833"/>
    </source>
</evidence>
<dbReference type="SUPFAM" id="SSF90229">
    <property type="entry name" value="CCCH zinc finger"/>
    <property type="match status" value="1"/>
</dbReference>
<dbReference type="Pfam" id="PF00642">
    <property type="entry name" value="zf-CCCH"/>
    <property type="match status" value="1"/>
</dbReference>
<dbReference type="SMART" id="SM00356">
    <property type="entry name" value="ZnF_C3H1"/>
    <property type="match status" value="2"/>
</dbReference>
<keyword evidence="4 5" id="KW-0862">Zinc</keyword>
<dbReference type="PROSITE" id="PS50103">
    <property type="entry name" value="ZF_C3H1"/>
    <property type="match status" value="2"/>
</dbReference>
<feature type="coiled-coil region" evidence="6">
    <location>
        <begin position="92"/>
        <end position="129"/>
    </location>
</feature>
<evidence type="ECO:0000256" key="6">
    <source>
        <dbReference type="SAM" id="Coils"/>
    </source>
</evidence>
<comment type="caution">
    <text evidence="9">The sequence shown here is derived from an EMBL/GenBank/DDBJ whole genome shotgun (WGS) entry which is preliminary data.</text>
</comment>
<comment type="similarity">
    <text evidence="1">Belongs to the ZC3H15/TMA46 family.</text>
</comment>
<feature type="region of interest" description="Disordered" evidence="7">
    <location>
        <begin position="426"/>
        <end position="448"/>
    </location>
</feature>
<evidence type="ECO:0000256" key="2">
    <source>
        <dbReference type="ARBA" id="ARBA00022723"/>
    </source>
</evidence>
<dbReference type="Pfam" id="PF16543">
    <property type="entry name" value="DFRP_C"/>
    <property type="match status" value="1"/>
</dbReference>
<dbReference type="Gene3D" id="6.20.400.10">
    <property type="match status" value="1"/>
</dbReference>
<feature type="zinc finger region" description="C3H1-type" evidence="5">
    <location>
        <begin position="142"/>
        <end position="169"/>
    </location>
</feature>
<feature type="region of interest" description="Disordered" evidence="7">
    <location>
        <begin position="43"/>
        <end position="69"/>
    </location>
</feature>
<dbReference type="PANTHER" id="PTHR12681">
    <property type="entry name" value="ZINC FINGER-CONTAINING PROTEIN P48ZNF"/>
    <property type="match status" value="1"/>
</dbReference>
<feature type="domain" description="C3H1-type" evidence="8">
    <location>
        <begin position="217"/>
        <end position="255"/>
    </location>
</feature>
<feature type="domain" description="C3H1-type" evidence="8">
    <location>
        <begin position="142"/>
        <end position="169"/>
    </location>
</feature>
<dbReference type="GO" id="GO:0005829">
    <property type="term" value="C:cytosol"/>
    <property type="evidence" value="ECO:0007669"/>
    <property type="project" value="TreeGrafter"/>
</dbReference>
<dbReference type="GO" id="GO:0008270">
    <property type="term" value="F:zinc ion binding"/>
    <property type="evidence" value="ECO:0007669"/>
    <property type="project" value="UniProtKB-KW"/>
</dbReference>
<dbReference type="GO" id="GO:0003729">
    <property type="term" value="F:mRNA binding"/>
    <property type="evidence" value="ECO:0007669"/>
    <property type="project" value="TreeGrafter"/>
</dbReference>
<evidence type="ECO:0000313" key="9">
    <source>
        <dbReference type="EMBL" id="KAJ1347369.1"/>
    </source>
</evidence>
<dbReference type="Gene3D" id="4.10.1000.10">
    <property type="entry name" value="Zinc finger, CCCH-type"/>
    <property type="match status" value="1"/>
</dbReference>
<reference evidence="9" key="1">
    <citation type="submission" date="2021-06" db="EMBL/GenBank/DDBJ databases">
        <title>Parelaphostrongylus tenuis whole genome reference sequence.</title>
        <authorList>
            <person name="Garwood T.J."/>
            <person name="Larsen P.A."/>
            <person name="Fountain-Jones N.M."/>
            <person name="Garbe J.R."/>
            <person name="Macchietto M.G."/>
            <person name="Kania S.A."/>
            <person name="Gerhold R.W."/>
            <person name="Richards J.E."/>
            <person name="Wolf T.M."/>
        </authorList>
    </citation>
    <scope>NUCLEOTIDE SEQUENCE</scope>
    <source>
        <strain evidence="9">MNPRO001-30</strain>
        <tissue evidence="9">Meninges</tissue>
    </source>
</reference>
<accession>A0AAD5MNJ3</accession>
<evidence type="ECO:0000313" key="10">
    <source>
        <dbReference type="Proteomes" id="UP001196413"/>
    </source>
</evidence>
<evidence type="ECO:0000256" key="5">
    <source>
        <dbReference type="PROSITE-ProRule" id="PRU00723"/>
    </source>
</evidence>
<organism evidence="9 10">
    <name type="scientific">Parelaphostrongylus tenuis</name>
    <name type="common">Meningeal worm</name>
    <dbReference type="NCBI Taxonomy" id="148309"/>
    <lineage>
        <taxon>Eukaryota</taxon>
        <taxon>Metazoa</taxon>
        <taxon>Ecdysozoa</taxon>
        <taxon>Nematoda</taxon>
        <taxon>Chromadorea</taxon>
        <taxon>Rhabditida</taxon>
        <taxon>Rhabditina</taxon>
        <taxon>Rhabditomorpha</taxon>
        <taxon>Strongyloidea</taxon>
        <taxon>Metastrongylidae</taxon>
        <taxon>Parelaphostrongylus</taxon>
    </lineage>
</organism>
<dbReference type="PANTHER" id="PTHR12681:SF0">
    <property type="entry name" value="ZINC FINGER CCCH DOMAIN-CONTAINING PROTEIN 15"/>
    <property type="match status" value="1"/>
</dbReference>
<evidence type="ECO:0000256" key="7">
    <source>
        <dbReference type="SAM" id="MobiDB-lite"/>
    </source>
</evidence>
<keyword evidence="10" id="KW-1185">Reference proteome</keyword>
<gene>
    <name evidence="9" type="ORF">KIN20_002405</name>
</gene>